<feature type="transmembrane region" description="Helical" evidence="1">
    <location>
        <begin position="30"/>
        <end position="51"/>
    </location>
</feature>
<accession>I0UX72</accession>
<reference evidence="2 3" key="1">
    <citation type="submission" date="2012-01" db="EMBL/GenBank/DDBJ databases">
        <title>Improved High-Quality Draft sequence of Saccharomonospora xinjiangensis XJ-54.</title>
        <authorList>
            <consortium name="US DOE Joint Genome Institute"/>
            <person name="Lucas S."/>
            <person name="Han J."/>
            <person name="Lapidus A."/>
            <person name="Cheng J.-F."/>
            <person name="Goodwin L."/>
            <person name="Pitluck S."/>
            <person name="Peters L."/>
            <person name="Mikhailova N."/>
            <person name="Teshima H."/>
            <person name="Detter J.C."/>
            <person name="Han C."/>
            <person name="Tapia R."/>
            <person name="Land M."/>
            <person name="Hauser L."/>
            <person name="Kyrpides N."/>
            <person name="Ivanova N."/>
            <person name="Pagani I."/>
            <person name="Brambilla E.-M."/>
            <person name="Klenk H.-P."/>
            <person name="Woyke T."/>
        </authorList>
    </citation>
    <scope>NUCLEOTIDE SEQUENCE [LARGE SCALE GENOMIC DNA]</scope>
    <source>
        <strain evidence="2 3">XJ-54</strain>
    </source>
</reference>
<dbReference type="Proteomes" id="UP000004691">
    <property type="component" value="Unassembled WGS sequence"/>
</dbReference>
<sequence>MSIFVGALLGLALFFGLVFAVKFFSGGDVVPGVLSSLVASAPVVVLLHGAVRNRIRSLPRKPVREPPPRAVVLRRRRAVVLALLIALVLAVVLA</sequence>
<evidence type="ECO:0000256" key="1">
    <source>
        <dbReference type="SAM" id="Phobius"/>
    </source>
</evidence>
<organism evidence="2 3">
    <name type="scientific">Saccharomonospora xinjiangensis XJ-54</name>
    <dbReference type="NCBI Taxonomy" id="882086"/>
    <lineage>
        <taxon>Bacteria</taxon>
        <taxon>Bacillati</taxon>
        <taxon>Actinomycetota</taxon>
        <taxon>Actinomycetes</taxon>
        <taxon>Pseudonocardiales</taxon>
        <taxon>Pseudonocardiaceae</taxon>
        <taxon>Saccharomonospora</taxon>
    </lineage>
</organism>
<keyword evidence="1" id="KW-1133">Transmembrane helix</keyword>
<keyword evidence="3" id="KW-1185">Reference proteome</keyword>
<proteinExistence type="predicted"/>
<feature type="transmembrane region" description="Helical" evidence="1">
    <location>
        <begin position="78"/>
        <end position="93"/>
    </location>
</feature>
<keyword evidence="1" id="KW-0472">Membrane</keyword>
<protein>
    <submittedName>
        <fullName evidence="2">Uncharacterized protein</fullName>
    </submittedName>
</protein>
<evidence type="ECO:0000313" key="3">
    <source>
        <dbReference type="Proteomes" id="UP000004691"/>
    </source>
</evidence>
<gene>
    <name evidence="2" type="ORF">SacxiDRAFT_0193</name>
</gene>
<dbReference type="HOGENOM" id="CLU_2438983_0_0_11"/>
<name>I0UX72_9PSEU</name>
<keyword evidence="1" id="KW-0812">Transmembrane</keyword>
<evidence type="ECO:0000313" key="2">
    <source>
        <dbReference type="EMBL" id="EID52475.1"/>
    </source>
</evidence>
<dbReference type="AlphaFoldDB" id="I0UX72"/>
<dbReference type="EMBL" id="JH636049">
    <property type="protein sequence ID" value="EID52475.1"/>
    <property type="molecule type" value="Genomic_DNA"/>
</dbReference>
<dbReference type="RefSeq" id="WP_006236574.1">
    <property type="nucleotide sequence ID" value="NZ_JH636049.1"/>
</dbReference>